<dbReference type="Pfam" id="PF03432">
    <property type="entry name" value="Relaxase"/>
    <property type="match status" value="1"/>
</dbReference>
<dbReference type="RefSeq" id="WP_200522040.1">
    <property type="nucleotide sequence ID" value="NZ_JAEHNZ010000002.1"/>
</dbReference>
<evidence type="ECO:0000313" key="4">
    <source>
        <dbReference type="Proteomes" id="UP000614058"/>
    </source>
</evidence>
<dbReference type="EMBL" id="JAEHNZ010000002">
    <property type="protein sequence ID" value="MBK0395923.1"/>
    <property type="molecule type" value="Genomic_DNA"/>
</dbReference>
<evidence type="ECO:0000259" key="2">
    <source>
        <dbReference type="Pfam" id="PF03432"/>
    </source>
</evidence>
<keyword evidence="4" id="KW-1185">Reference proteome</keyword>
<comment type="caution">
    <text evidence="3">The sequence shown here is derived from an EMBL/GenBank/DDBJ whole genome shotgun (WGS) entry which is preliminary data.</text>
</comment>
<dbReference type="Proteomes" id="UP000614058">
    <property type="component" value="Unassembled WGS sequence"/>
</dbReference>
<evidence type="ECO:0000313" key="3">
    <source>
        <dbReference type="EMBL" id="MBK0395923.1"/>
    </source>
</evidence>
<feature type="compositionally biased region" description="Polar residues" evidence="1">
    <location>
        <begin position="364"/>
        <end position="378"/>
    </location>
</feature>
<name>A0ABS1BRX3_9NEIS</name>
<reference evidence="3 4" key="1">
    <citation type="journal article" date="2021" name="Pathogens">
        <title>Isolation and Characterization of Kingella bonacorsii sp. nov., A Novel Kingella Species Detected in a Stable Periodontitis Subject.</title>
        <authorList>
            <person name="Antezack A."/>
            <person name="Boxberger M."/>
            <person name="Rolland C."/>
            <person name="Monnet-Corti V."/>
            <person name="La Scola B."/>
        </authorList>
    </citation>
    <scope>NUCLEOTIDE SEQUENCE [LARGE SCALE GENOMIC DNA]</scope>
    <source>
        <strain evidence="3 4">Marseille-Q4569</strain>
    </source>
</reference>
<feature type="compositionally biased region" description="Polar residues" evidence="1">
    <location>
        <begin position="343"/>
        <end position="354"/>
    </location>
</feature>
<protein>
    <submittedName>
        <fullName evidence="3">TraS protein</fullName>
    </submittedName>
</protein>
<feature type="domain" description="MobA/VirD2-like nuclease" evidence="2">
    <location>
        <begin position="121"/>
        <end position="207"/>
    </location>
</feature>
<evidence type="ECO:0000256" key="1">
    <source>
        <dbReference type="SAM" id="MobiDB-lite"/>
    </source>
</evidence>
<dbReference type="Gene3D" id="3.30.930.30">
    <property type="match status" value="1"/>
</dbReference>
<feature type="region of interest" description="Disordered" evidence="1">
    <location>
        <begin position="307"/>
        <end position="378"/>
    </location>
</feature>
<dbReference type="InterPro" id="IPR005094">
    <property type="entry name" value="Endonuclease_MobA/VirD2"/>
</dbReference>
<organism evidence="3 4">
    <name type="scientific">Kingella bonacorsii</name>
    <dbReference type="NCBI Taxonomy" id="2796361"/>
    <lineage>
        <taxon>Bacteria</taxon>
        <taxon>Pseudomonadati</taxon>
        <taxon>Pseudomonadota</taxon>
        <taxon>Betaproteobacteria</taxon>
        <taxon>Neisseriales</taxon>
        <taxon>Neisseriaceae</taxon>
        <taxon>Kingella</taxon>
    </lineage>
</organism>
<proteinExistence type="predicted"/>
<gene>
    <name evidence="3" type="ORF">JDW22_04830</name>
</gene>
<sequence>MTLHRDIDNWFLGFTTRAVYAKKSTPPSVKLPTKRKGIKAGFGLRNLAAAAKKHPEVMVKIPRRHSQNSKGLHGIRNHLDYISRNGEIPIETHSGEKLDNKERISSLLNDWKKLGIPEESRHREAINIVLSMPAGTPPEAVLNAARAFAEERFNEHQYAFALHHESDRAGEPPHPHVHLCVLIQNEYGERLNPRKNDLFEWRVHFAEKLRDEGVQCAATRRQHRGKTQKAEKSEIRAIRQRGVLPETVKRWQIELADALQNGREPHNPFQSQAEKTRQRISQEYAQIAKVLYQQGYKTEARLMSQLKKQLDAQPHETQAQQQYRQIRQQMQQKAQQQERKQLENQPNMVGTQQDTHPHNKPEAGQQTIEAPTTSRRRR</sequence>
<feature type="compositionally biased region" description="Low complexity" evidence="1">
    <location>
        <begin position="318"/>
        <end position="335"/>
    </location>
</feature>
<accession>A0ABS1BRX3</accession>